<dbReference type="Gene3D" id="3.10.290.10">
    <property type="entry name" value="RNA-binding S4 domain"/>
    <property type="match status" value="1"/>
</dbReference>
<dbReference type="Gene3D" id="3.30.70.1560">
    <property type="entry name" value="Alpha-L RNA-binding motif"/>
    <property type="match status" value="1"/>
</dbReference>
<dbReference type="EMBL" id="JAWLKA010000021">
    <property type="protein sequence ID" value="MDV6284802.1"/>
    <property type="molecule type" value="Genomic_DNA"/>
</dbReference>
<organism evidence="7 8">
    <name type="scientific">Rhodococcus jostii</name>
    <dbReference type="NCBI Taxonomy" id="132919"/>
    <lineage>
        <taxon>Bacteria</taxon>
        <taxon>Bacillati</taxon>
        <taxon>Actinomycetota</taxon>
        <taxon>Actinomycetes</taxon>
        <taxon>Mycobacteriales</taxon>
        <taxon>Nocardiaceae</taxon>
        <taxon>Rhodococcus</taxon>
    </lineage>
</organism>
<evidence type="ECO:0000256" key="2">
    <source>
        <dbReference type="ARBA" id="ARBA00023235"/>
    </source>
</evidence>
<dbReference type="CDD" id="cd00165">
    <property type="entry name" value="S4"/>
    <property type="match status" value="1"/>
</dbReference>
<dbReference type="EC" id="5.4.99.-" evidence="4"/>
<dbReference type="InterPro" id="IPR006145">
    <property type="entry name" value="PsdUridine_synth_RsuA/RluA"/>
</dbReference>
<dbReference type="InterPro" id="IPR020094">
    <property type="entry name" value="TruA/RsuA/RluB/E/F_N"/>
</dbReference>
<evidence type="ECO:0000259" key="6">
    <source>
        <dbReference type="SMART" id="SM00363"/>
    </source>
</evidence>
<keyword evidence="3" id="KW-0694">RNA-binding</keyword>
<dbReference type="SUPFAM" id="SSF55120">
    <property type="entry name" value="Pseudouridine synthase"/>
    <property type="match status" value="1"/>
</dbReference>
<dbReference type="Pfam" id="PF00849">
    <property type="entry name" value="PseudoU_synth_2"/>
    <property type="match status" value="1"/>
</dbReference>
<evidence type="ECO:0000256" key="3">
    <source>
        <dbReference type="PROSITE-ProRule" id="PRU00182"/>
    </source>
</evidence>
<dbReference type="InterPro" id="IPR020103">
    <property type="entry name" value="PsdUridine_synth_cat_dom_sf"/>
</dbReference>
<comment type="caution">
    <text evidence="7">The sequence shown here is derived from an EMBL/GenBank/DDBJ whole genome shotgun (WGS) entry which is preliminary data.</text>
</comment>
<name>A0ABU4CMJ6_RHOJO</name>
<feature type="compositionally biased region" description="Basic residues" evidence="5">
    <location>
        <begin position="66"/>
        <end position="76"/>
    </location>
</feature>
<dbReference type="Pfam" id="PF01479">
    <property type="entry name" value="S4"/>
    <property type="match status" value="1"/>
</dbReference>
<sequence>MKKPARRDGTPDRNNKKQRPTRSEAGGRSDRSEAGGRPSRSETDRRPSRSDAVKGKSGRPDAAAAKNKRGKPKSAKPQRAQAHAPKISNAKPARHQYADAADRPAGPPQGDGMRLQKVLAQAGVASRRAAEELISQGRVEVDGRIVIEQGLRIDPENAVVRVDGVRVVVQKDLVHLALNKPRGWQSTMSDDLGRPCVGDIVSERVAAGQRLFHVGRLDADTEGLLLLTNDGDLAHRLMHPSFEVSKTYLATVSGALERGVGKKLKEGVELDDGPAKVDTFTLLDINEGKSLVRVTLHEGRKHIVRRLFDAVGHPVIRLVRTDIGAVALGDQRPGTLRVLGRGEVGGLYGAVGL</sequence>
<dbReference type="Gene3D" id="3.30.70.580">
    <property type="entry name" value="Pseudouridine synthase I, catalytic domain, N-terminal subdomain"/>
    <property type="match status" value="1"/>
</dbReference>
<feature type="region of interest" description="Disordered" evidence="5">
    <location>
        <begin position="1"/>
        <end position="113"/>
    </location>
</feature>
<dbReference type="InterPro" id="IPR000748">
    <property type="entry name" value="PsdUridine_synth_RsuA/RluB/E/F"/>
</dbReference>
<accession>A0ABU4CMJ6</accession>
<keyword evidence="8" id="KW-1185">Reference proteome</keyword>
<dbReference type="InterPro" id="IPR036986">
    <property type="entry name" value="S4_RNA-bd_sf"/>
</dbReference>
<evidence type="ECO:0000256" key="1">
    <source>
        <dbReference type="ARBA" id="ARBA00008348"/>
    </source>
</evidence>
<evidence type="ECO:0000313" key="7">
    <source>
        <dbReference type="EMBL" id="MDV6284802.1"/>
    </source>
</evidence>
<evidence type="ECO:0000313" key="8">
    <source>
        <dbReference type="Proteomes" id="UP001185737"/>
    </source>
</evidence>
<dbReference type="PROSITE" id="PS01149">
    <property type="entry name" value="PSI_RSU"/>
    <property type="match status" value="1"/>
</dbReference>
<protein>
    <recommendedName>
        <fullName evidence="4">Pseudouridine synthase</fullName>
        <ecNumber evidence="4">5.4.99.-</ecNumber>
    </recommendedName>
</protein>
<feature type="compositionally biased region" description="Basic and acidic residues" evidence="5">
    <location>
        <begin position="1"/>
        <end position="54"/>
    </location>
</feature>
<dbReference type="PROSITE" id="PS50889">
    <property type="entry name" value="S4"/>
    <property type="match status" value="1"/>
</dbReference>
<feature type="domain" description="RNA-binding S4" evidence="6">
    <location>
        <begin position="113"/>
        <end position="174"/>
    </location>
</feature>
<dbReference type="PANTHER" id="PTHR47683">
    <property type="entry name" value="PSEUDOURIDINE SYNTHASE FAMILY PROTEIN-RELATED"/>
    <property type="match status" value="1"/>
</dbReference>
<keyword evidence="2 4" id="KW-0413">Isomerase</keyword>
<dbReference type="InterPro" id="IPR042092">
    <property type="entry name" value="PsdUridine_s_RsuA/RluB/E/F_cat"/>
</dbReference>
<dbReference type="Proteomes" id="UP001185737">
    <property type="component" value="Unassembled WGS sequence"/>
</dbReference>
<reference evidence="7 8" key="1">
    <citation type="submission" date="2023-10" db="EMBL/GenBank/DDBJ databases">
        <title>Development of a sustainable strategy for remediation of hydrocarbon-contaminated territories based on the waste exchange concept.</title>
        <authorList>
            <person name="Krivoruchko A."/>
        </authorList>
    </citation>
    <scope>NUCLEOTIDE SEQUENCE [LARGE SCALE GENOMIC DNA]</scope>
    <source>
        <strain evidence="7 8">IEGM 60</strain>
    </source>
</reference>
<dbReference type="SUPFAM" id="SSF55174">
    <property type="entry name" value="Alpha-L RNA-binding motif"/>
    <property type="match status" value="1"/>
</dbReference>
<evidence type="ECO:0000256" key="5">
    <source>
        <dbReference type="SAM" id="MobiDB-lite"/>
    </source>
</evidence>
<dbReference type="InterPro" id="IPR018496">
    <property type="entry name" value="PsdUridine_synth_RsuA/RluB_CS"/>
</dbReference>
<gene>
    <name evidence="7" type="ORF">R3Q59_30390</name>
</gene>
<evidence type="ECO:0000256" key="4">
    <source>
        <dbReference type="RuleBase" id="RU003887"/>
    </source>
</evidence>
<comment type="similarity">
    <text evidence="1 4">Belongs to the pseudouridine synthase RsuA family.</text>
</comment>
<dbReference type="InterPro" id="IPR002942">
    <property type="entry name" value="S4_RNA-bd"/>
</dbReference>
<dbReference type="GO" id="GO:0016853">
    <property type="term" value="F:isomerase activity"/>
    <property type="evidence" value="ECO:0007669"/>
    <property type="project" value="UniProtKB-KW"/>
</dbReference>
<proteinExistence type="inferred from homology"/>
<dbReference type="PANTHER" id="PTHR47683:SF2">
    <property type="entry name" value="RNA-BINDING S4 DOMAIN-CONTAINING PROTEIN"/>
    <property type="match status" value="1"/>
</dbReference>
<dbReference type="InterPro" id="IPR050343">
    <property type="entry name" value="RsuA_PseudoU_synthase"/>
</dbReference>
<dbReference type="SMART" id="SM00363">
    <property type="entry name" value="S4"/>
    <property type="match status" value="1"/>
</dbReference>
<dbReference type="RefSeq" id="WP_280784901.1">
    <property type="nucleotide sequence ID" value="NZ_JAWLKA010000021.1"/>
</dbReference>
<dbReference type="NCBIfam" id="TIGR00093">
    <property type="entry name" value="pseudouridine synthase"/>
    <property type="match status" value="1"/>
</dbReference>
<dbReference type="CDD" id="cd02870">
    <property type="entry name" value="PseudoU_synth_RsuA_like"/>
    <property type="match status" value="1"/>
</dbReference>